<evidence type="ECO:0000256" key="1">
    <source>
        <dbReference type="PROSITE-ProRule" id="PRU00047"/>
    </source>
</evidence>
<dbReference type="KEGG" id="pif:PITG_04620"/>
<dbReference type="InterPro" id="IPR036875">
    <property type="entry name" value="Znf_CCHC_sf"/>
</dbReference>
<proteinExistence type="predicted"/>
<evidence type="ECO:0000256" key="2">
    <source>
        <dbReference type="SAM" id="MobiDB-lite"/>
    </source>
</evidence>
<dbReference type="PROSITE" id="PS50158">
    <property type="entry name" value="ZF_CCHC"/>
    <property type="match status" value="1"/>
</dbReference>
<evidence type="ECO:0000313" key="5">
    <source>
        <dbReference type="Proteomes" id="UP000006643"/>
    </source>
</evidence>
<keyword evidence="1" id="KW-0863">Zinc-finger</keyword>
<dbReference type="HOGENOM" id="CLU_774946_0_0_1"/>
<dbReference type="OrthoDB" id="93351at2759"/>
<dbReference type="OMA" id="CWHYKNK"/>
<feature type="region of interest" description="Disordered" evidence="2">
    <location>
        <begin position="137"/>
        <end position="166"/>
    </location>
</feature>
<dbReference type="AlphaFoldDB" id="D0N1N2"/>
<protein>
    <recommendedName>
        <fullName evidence="3">CCHC-type domain-containing protein</fullName>
    </recommendedName>
</protein>
<dbReference type="eggNOG" id="KOG0017">
    <property type="taxonomic scope" value="Eukaryota"/>
</dbReference>
<dbReference type="RefSeq" id="XP_002905370.1">
    <property type="nucleotide sequence ID" value="XM_002905324.1"/>
</dbReference>
<dbReference type="GeneID" id="9475754"/>
<gene>
    <name evidence="4" type="ORF">PITG_04620</name>
</gene>
<dbReference type="SMART" id="SM00343">
    <property type="entry name" value="ZnF_C2HC"/>
    <property type="match status" value="1"/>
</dbReference>
<dbReference type="InterPro" id="IPR001878">
    <property type="entry name" value="Znf_CCHC"/>
</dbReference>
<evidence type="ECO:0000313" key="4">
    <source>
        <dbReference type="EMBL" id="EEY68211.1"/>
    </source>
</evidence>
<dbReference type="Proteomes" id="UP000006643">
    <property type="component" value="Unassembled WGS sequence"/>
</dbReference>
<evidence type="ECO:0000259" key="3">
    <source>
        <dbReference type="PROSITE" id="PS50158"/>
    </source>
</evidence>
<dbReference type="SUPFAM" id="SSF57756">
    <property type="entry name" value="Retrovirus zinc finger-like domains"/>
    <property type="match status" value="1"/>
</dbReference>
<feature type="domain" description="CCHC-type" evidence="3">
    <location>
        <begin position="171"/>
        <end position="185"/>
    </location>
</feature>
<dbReference type="Gene3D" id="4.10.60.10">
    <property type="entry name" value="Zinc finger, CCHC-type"/>
    <property type="match status" value="1"/>
</dbReference>
<keyword evidence="1" id="KW-0862">Zinc</keyword>
<organism evidence="4 5">
    <name type="scientific">Phytophthora infestans (strain T30-4)</name>
    <name type="common">Potato late blight agent</name>
    <dbReference type="NCBI Taxonomy" id="403677"/>
    <lineage>
        <taxon>Eukaryota</taxon>
        <taxon>Sar</taxon>
        <taxon>Stramenopiles</taxon>
        <taxon>Oomycota</taxon>
        <taxon>Peronosporomycetes</taxon>
        <taxon>Peronosporales</taxon>
        <taxon>Peronosporaceae</taxon>
        <taxon>Phytophthora</taxon>
    </lineage>
</organism>
<feature type="region of interest" description="Disordered" evidence="2">
    <location>
        <begin position="189"/>
        <end position="219"/>
    </location>
</feature>
<dbReference type="EMBL" id="DS028123">
    <property type="protein sequence ID" value="EEY68211.1"/>
    <property type="molecule type" value="Genomic_DNA"/>
</dbReference>
<accession>D0N1N2</accession>
<keyword evidence="1" id="KW-0479">Metal-binding</keyword>
<reference evidence="5" key="1">
    <citation type="journal article" date="2009" name="Nature">
        <title>Genome sequence and analysis of the Irish potato famine pathogen Phytophthora infestans.</title>
        <authorList>
            <consortium name="The Broad Institute Genome Sequencing Platform"/>
            <person name="Haas B.J."/>
            <person name="Kamoun S."/>
            <person name="Zody M.C."/>
            <person name="Jiang R.H."/>
            <person name="Handsaker R.E."/>
            <person name="Cano L.M."/>
            <person name="Grabherr M."/>
            <person name="Kodira C.D."/>
            <person name="Raffaele S."/>
            <person name="Torto-Alalibo T."/>
            <person name="Bozkurt T.O."/>
            <person name="Ah-Fong A.M."/>
            <person name="Alvarado L."/>
            <person name="Anderson V.L."/>
            <person name="Armstrong M.R."/>
            <person name="Avrova A."/>
            <person name="Baxter L."/>
            <person name="Beynon J."/>
            <person name="Boevink P.C."/>
            <person name="Bollmann S.R."/>
            <person name="Bos J.I."/>
            <person name="Bulone V."/>
            <person name="Cai G."/>
            <person name="Cakir C."/>
            <person name="Carrington J.C."/>
            <person name="Chawner M."/>
            <person name="Conti L."/>
            <person name="Costanzo S."/>
            <person name="Ewan R."/>
            <person name="Fahlgren N."/>
            <person name="Fischbach M.A."/>
            <person name="Fugelstad J."/>
            <person name="Gilroy E.M."/>
            <person name="Gnerre S."/>
            <person name="Green P.J."/>
            <person name="Grenville-Briggs L.J."/>
            <person name="Griffith J."/>
            <person name="Grunwald N.J."/>
            <person name="Horn K."/>
            <person name="Horner N.R."/>
            <person name="Hu C.H."/>
            <person name="Huitema E."/>
            <person name="Jeong D.H."/>
            <person name="Jones A.M."/>
            <person name="Jones J.D."/>
            <person name="Jones R.W."/>
            <person name="Karlsson E.K."/>
            <person name="Kunjeti S.G."/>
            <person name="Lamour K."/>
            <person name="Liu Z."/>
            <person name="Ma L."/>
            <person name="Maclean D."/>
            <person name="Chibucos M.C."/>
            <person name="McDonald H."/>
            <person name="McWalters J."/>
            <person name="Meijer H.J."/>
            <person name="Morgan W."/>
            <person name="Morris P.F."/>
            <person name="Munro C.A."/>
            <person name="O'Neill K."/>
            <person name="Ospina-Giraldo M."/>
            <person name="Pinzon A."/>
            <person name="Pritchard L."/>
            <person name="Ramsahoye B."/>
            <person name="Ren Q."/>
            <person name="Restrepo S."/>
            <person name="Roy S."/>
            <person name="Sadanandom A."/>
            <person name="Savidor A."/>
            <person name="Schornack S."/>
            <person name="Schwartz D.C."/>
            <person name="Schumann U.D."/>
            <person name="Schwessinger B."/>
            <person name="Seyer L."/>
            <person name="Sharpe T."/>
            <person name="Silvar C."/>
            <person name="Song J."/>
            <person name="Studholme D.J."/>
            <person name="Sykes S."/>
            <person name="Thines M."/>
            <person name="van de Vondervoort P.J."/>
            <person name="Phuntumart V."/>
            <person name="Wawra S."/>
            <person name="Weide R."/>
            <person name="Win J."/>
            <person name="Young C."/>
            <person name="Zhou S."/>
            <person name="Fry W."/>
            <person name="Meyers B.C."/>
            <person name="van West P."/>
            <person name="Ristaino J."/>
            <person name="Govers F."/>
            <person name="Birch P.R."/>
            <person name="Whisson S.C."/>
            <person name="Judelson H.S."/>
            <person name="Nusbaum C."/>
        </authorList>
    </citation>
    <scope>NUCLEOTIDE SEQUENCE [LARGE SCALE GENOMIC DNA]</scope>
    <source>
        <strain evidence="5">T30-4</strain>
    </source>
</reference>
<dbReference type="VEuPathDB" id="FungiDB:PITG_04620"/>
<name>D0N1N2_PHYIT</name>
<sequence length="358" mass="39150">MGLKLYLEQRDSWGVATGEETRHAFDPVLQCQLDDRNRLAMETIIRGVKVRLKLELYTHSYAPGQKLPEYIQEKNTLRQRLQHMGPSFLTDDTSMSQLMLMGNALLSRDDMDKMAADTAVNCGANNGGPQVAMHMGKPNGQYPRTNPGPSPGPGPRGQMQITGEGKRRATRCYHCQKVGHMRKDCWHYKNKQSKAQSGKGKATETKKPNNNGGGNYLGSGNNPAGAMGYMRLTADAGCNDASSSSSSSSEDELSLVAAIGCWTQERLCMCATKKKKITSMKKSKASFQVWNGGITHNEMCGKVLLKALNALRGGETTLELDKVEYSLTGPVNLLSNELMVSNDWELSTSAPGVLPKKL</sequence>
<dbReference type="GO" id="GO:0008270">
    <property type="term" value="F:zinc ion binding"/>
    <property type="evidence" value="ECO:0007669"/>
    <property type="project" value="UniProtKB-KW"/>
</dbReference>
<dbReference type="GO" id="GO:0003676">
    <property type="term" value="F:nucleic acid binding"/>
    <property type="evidence" value="ECO:0007669"/>
    <property type="project" value="InterPro"/>
</dbReference>
<dbReference type="InParanoid" id="D0N1N2"/>
<keyword evidence="5" id="KW-1185">Reference proteome</keyword>